<evidence type="ECO:0000256" key="5">
    <source>
        <dbReference type="SAM" id="MobiDB-lite"/>
    </source>
</evidence>
<evidence type="ECO:0000313" key="8">
    <source>
        <dbReference type="Proteomes" id="UP000234384"/>
    </source>
</evidence>
<evidence type="ECO:0000313" key="7">
    <source>
        <dbReference type="EMBL" id="PKY90539.1"/>
    </source>
</evidence>
<comment type="caution">
    <text evidence="7">The sequence shown here is derived from an EMBL/GenBank/DDBJ whole genome shotgun (WGS) entry which is preliminary data.</text>
</comment>
<feature type="region of interest" description="Disordered" evidence="5">
    <location>
        <begin position="390"/>
        <end position="418"/>
    </location>
</feature>
<evidence type="ECO:0000259" key="6">
    <source>
        <dbReference type="PROSITE" id="PS50106"/>
    </source>
</evidence>
<organism evidence="7 8">
    <name type="scientific">Falseniella ignava</name>
    <dbReference type="NCBI Taxonomy" id="137730"/>
    <lineage>
        <taxon>Bacteria</taxon>
        <taxon>Bacillati</taxon>
        <taxon>Bacillota</taxon>
        <taxon>Bacilli</taxon>
        <taxon>Lactobacillales</taxon>
        <taxon>Aerococcaceae</taxon>
        <taxon>Falseniella</taxon>
    </lineage>
</organism>
<dbReference type="EMBL" id="PKHE01000002">
    <property type="protein sequence ID" value="PKY90539.1"/>
    <property type="molecule type" value="Genomic_DNA"/>
</dbReference>
<dbReference type="AlphaFoldDB" id="A0A2I1K4G3"/>
<dbReference type="SMART" id="SM00228">
    <property type="entry name" value="PDZ"/>
    <property type="match status" value="1"/>
</dbReference>
<sequence>MRNQQQNIQWWKNICAGMLGTLAVLVVAGLFGLGLTDPVQPRNVHSQASLSDFENTITGVVDQVQDSVVTVNNYQRDQQMGNIFWGNDGLEINDIQKEPVLAGTGSGVVYKVDGDTAYVVTNNHVIAGADQVEVELRDGTVHEAEVVGSDQISDLAVLKISAKGVGNPIEFANSDEVKVGQTAIAIGSPLSSRFASSVTQGIVSGLNRSIPVDINGDGQQDWEMTLMQTDAAINPGNSGGALVNSQGQLMGINSSKYASSQIDGMGFAIPSNEVKHIISMLEEHGEVIRPVLGVGTYNLNRFSRRSLEEELNLPETVTEGALIANIQSQSAADKAGLEALDIITALNGEPVTDSQSLKRILYQYQVGDTVTLTIYREGEEMQLEVTLTNKLNHQDSSPMYPVEDDGGEQPNSEDEIIG</sequence>
<dbReference type="CDD" id="cd06781">
    <property type="entry name" value="cpPDZ_BsHtra-like"/>
    <property type="match status" value="1"/>
</dbReference>
<accession>A0A2I1K4G3</accession>
<name>A0A2I1K4G3_9LACT</name>
<dbReference type="OrthoDB" id="9758917at2"/>
<evidence type="ECO:0000256" key="2">
    <source>
        <dbReference type="ARBA" id="ARBA00022670"/>
    </source>
</evidence>
<dbReference type="GO" id="GO:0006508">
    <property type="term" value="P:proteolysis"/>
    <property type="evidence" value="ECO:0007669"/>
    <property type="project" value="UniProtKB-KW"/>
</dbReference>
<gene>
    <name evidence="7" type="ORF">CYJ57_01365</name>
</gene>
<evidence type="ECO:0000256" key="1">
    <source>
        <dbReference type="ARBA" id="ARBA00010541"/>
    </source>
</evidence>
<feature type="compositionally biased region" description="Acidic residues" evidence="5">
    <location>
        <begin position="402"/>
        <end position="418"/>
    </location>
</feature>
<dbReference type="PANTHER" id="PTHR43343">
    <property type="entry name" value="PEPTIDASE S12"/>
    <property type="match status" value="1"/>
</dbReference>
<dbReference type="InterPro" id="IPR001940">
    <property type="entry name" value="Peptidase_S1C"/>
</dbReference>
<dbReference type="InterPro" id="IPR001478">
    <property type="entry name" value="PDZ"/>
</dbReference>
<dbReference type="Pfam" id="PF13365">
    <property type="entry name" value="Trypsin_2"/>
    <property type="match status" value="1"/>
</dbReference>
<evidence type="ECO:0000256" key="4">
    <source>
        <dbReference type="ARBA" id="ARBA00022825"/>
    </source>
</evidence>
<keyword evidence="3" id="KW-0378">Hydrolase</keyword>
<dbReference type="Proteomes" id="UP000234384">
    <property type="component" value="Unassembled WGS sequence"/>
</dbReference>
<keyword evidence="4" id="KW-0720">Serine protease</keyword>
<dbReference type="Pfam" id="PF13180">
    <property type="entry name" value="PDZ_2"/>
    <property type="match status" value="1"/>
</dbReference>
<dbReference type="SUPFAM" id="SSF50156">
    <property type="entry name" value="PDZ domain-like"/>
    <property type="match status" value="1"/>
</dbReference>
<dbReference type="RefSeq" id="WP_101953768.1">
    <property type="nucleotide sequence ID" value="NZ_PKHE01000002.1"/>
</dbReference>
<evidence type="ECO:0000256" key="3">
    <source>
        <dbReference type="ARBA" id="ARBA00022801"/>
    </source>
</evidence>
<dbReference type="InterPro" id="IPR036034">
    <property type="entry name" value="PDZ_sf"/>
</dbReference>
<dbReference type="SUPFAM" id="SSF50494">
    <property type="entry name" value="Trypsin-like serine proteases"/>
    <property type="match status" value="1"/>
</dbReference>
<dbReference type="PROSITE" id="PS50106">
    <property type="entry name" value="PDZ"/>
    <property type="match status" value="1"/>
</dbReference>
<dbReference type="InterPro" id="IPR051201">
    <property type="entry name" value="Chloro_Bact_Ser_Proteases"/>
</dbReference>
<protein>
    <submittedName>
        <fullName evidence="7">Serine protease</fullName>
    </submittedName>
</protein>
<dbReference type="Gene3D" id="2.40.10.10">
    <property type="entry name" value="Trypsin-like serine proteases"/>
    <property type="match status" value="2"/>
</dbReference>
<dbReference type="InterPro" id="IPR043504">
    <property type="entry name" value="Peptidase_S1_PA_chymotrypsin"/>
</dbReference>
<dbReference type="GO" id="GO:0004252">
    <property type="term" value="F:serine-type endopeptidase activity"/>
    <property type="evidence" value="ECO:0007669"/>
    <property type="project" value="InterPro"/>
</dbReference>
<proteinExistence type="inferred from homology"/>
<feature type="domain" description="PDZ" evidence="6">
    <location>
        <begin position="296"/>
        <end position="378"/>
    </location>
</feature>
<dbReference type="InterPro" id="IPR009003">
    <property type="entry name" value="Peptidase_S1_PA"/>
</dbReference>
<comment type="similarity">
    <text evidence="1">Belongs to the peptidase S1C family.</text>
</comment>
<dbReference type="PRINTS" id="PR00834">
    <property type="entry name" value="PROTEASES2C"/>
</dbReference>
<keyword evidence="2 7" id="KW-0645">Protease</keyword>
<dbReference type="PANTHER" id="PTHR43343:SF3">
    <property type="entry name" value="PROTEASE DO-LIKE 8, CHLOROPLASTIC"/>
    <property type="match status" value="1"/>
</dbReference>
<reference evidence="7 8" key="1">
    <citation type="submission" date="2017-12" db="EMBL/GenBank/DDBJ databases">
        <title>Phylogenetic diversity of female urinary microbiome.</title>
        <authorList>
            <person name="Thomas-White K."/>
            <person name="Wolfe A.J."/>
        </authorList>
    </citation>
    <scope>NUCLEOTIDE SEQUENCE [LARGE SCALE GENOMIC DNA]</scope>
    <source>
        <strain evidence="7 8">UMB0898</strain>
    </source>
</reference>
<dbReference type="Gene3D" id="2.30.42.10">
    <property type="match status" value="1"/>
</dbReference>